<dbReference type="Gene3D" id="1.25.40.10">
    <property type="entry name" value="Tetratricopeptide repeat domain"/>
    <property type="match status" value="1"/>
</dbReference>
<dbReference type="AlphaFoldDB" id="A0AAQ1JXG6"/>
<feature type="compositionally biased region" description="Pro residues" evidence="3">
    <location>
        <begin position="129"/>
        <end position="141"/>
    </location>
</feature>
<sequence>MPSLSEPPSAVFQLGHARVNLRERVLLRNGEPVQVGARAYAILEALIEADGGLVTKHELLARAWPGVVVEENNLQVQLSKLRRALGDDRACIVTESGRGYRLLAARANERTRSEIANGPRNVPGNGDHPTPPAARLPNLPPPIGRDHAISSVLGALTCGRALTLIGSGGIGKTTLSMAVAQRFEAERGGHVMVIELAAMATADEVARAVKARLSAHGASGTSGNSGSLLLLDNAEHMIAAVADIVHRVLDDYPALHVLVTSREALAIDRETLMPVEPLAVPEREADEQTVRRQAAVQLFMKRVEATGRPVHGDPEEIGLIGEICRRLDGLPLAIELAAARVPTLGVEGVHRGLADQLTLLSRGFRTAMPRHRTLRATLDWSFALLDSRSRTLLRRLALFTRRFSIESLCAVACDATLPVSTVIDGIGELLAKSLVKVSFDGPIAHYRLSESTRAYALEHLLSAGEVKEVSARHARDLASRFRNQEAAGSGPALVTGEHPEDMLDDTRNAVDWAFSPDGDVRTGVELSSTLVSALLARAKLDECGRRAALALQARQALPEPAMPPAAAIRLKIALAAVLPNLEGPVERACELWREVHEHALRIEDDGLRARSYWGLWNAMLSSGKVSDARRYAEQFEQFARQKHCRWQHIFATTLAATAAHCAGDHHGAAATLEAVVQHVQAYPNDAAEIRQFAVDPLAVCYAGLARIRWLEGDVGEAARLASRSLDLIPAETMEPWFTHVLGVVAAPLALISGDRERARHYLSIMRSQTTLHRLTIWHEFGECLAAILLIHDGDVVRGLSRLERTLDSLLARGFRRLTSPLIVECAQALISVGRTSDALDRLQDAQAFCEINGSFYFMPEILRGRGLCAHAMSRTFDTDRPYDAHALTRAKACFTKAIAMAQSQGARMWELRATLDLIKLPLGDEEANEARNALSALANRFDACSAVPEVREMFALLASTQPSPALS</sequence>
<evidence type="ECO:0000256" key="1">
    <source>
        <dbReference type="ARBA" id="ARBA00023125"/>
    </source>
</evidence>
<reference evidence="5 6" key="1">
    <citation type="submission" date="2016-10" db="EMBL/GenBank/DDBJ databases">
        <authorList>
            <person name="Varghese N."/>
            <person name="Submissions S."/>
        </authorList>
    </citation>
    <scope>NUCLEOTIDE SEQUENCE [LARGE SCALE GENOMIC DNA]</scope>
    <source>
        <strain evidence="5 6">LMG 22274</strain>
    </source>
</reference>
<dbReference type="SMART" id="SM00862">
    <property type="entry name" value="Trans_reg_C"/>
    <property type="match status" value="1"/>
</dbReference>
<proteinExistence type="predicted"/>
<dbReference type="PROSITE" id="PS51755">
    <property type="entry name" value="OMPR_PHOB"/>
    <property type="match status" value="1"/>
</dbReference>
<accession>A0AAQ1JXG6</accession>
<dbReference type="InterPro" id="IPR001867">
    <property type="entry name" value="OmpR/PhoB-type_DNA-bd"/>
</dbReference>
<feature type="region of interest" description="Disordered" evidence="3">
    <location>
        <begin position="112"/>
        <end position="141"/>
    </location>
</feature>
<evidence type="ECO:0000256" key="3">
    <source>
        <dbReference type="SAM" id="MobiDB-lite"/>
    </source>
</evidence>
<name>A0AAQ1JXG6_9BURK</name>
<gene>
    <name evidence="5" type="ORF">SAMN05216550_121110</name>
</gene>
<dbReference type="GO" id="GO:0006355">
    <property type="term" value="P:regulation of DNA-templated transcription"/>
    <property type="evidence" value="ECO:0007669"/>
    <property type="project" value="InterPro"/>
</dbReference>
<dbReference type="InterPro" id="IPR003593">
    <property type="entry name" value="AAA+_ATPase"/>
</dbReference>
<organism evidence="5 6">
    <name type="scientific">Paraburkholderia tropica</name>
    <dbReference type="NCBI Taxonomy" id="92647"/>
    <lineage>
        <taxon>Bacteria</taxon>
        <taxon>Pseudomonadati</taxon>
        <taxon>Pseudomonadota</taxon>
        <taxon>Betaproteobacteria</taxon>
        <taxon>Burkholderiales</taxon>
        <taxon>Burkholderiaceae</taxon>
        <taxon>Paraburkholderia</taxon>
    </lineage>
</organism>
<dbReference type="GO" id="GO:0000160">
    <property type="term" value="P:phosphorelay signal transduction system"/>
    <property type="evidence" value="ECO:0007669"/>
    <property type="project" value="InterPro"/>
</dbReference>
<dbReference type="InterPro" id="IPR027417">
    <property type="entry name" value="P-loop_NTPase"/>
</dbReference>
<dbReference type="SUPFAM" id="SSF52540">
    <property type="entry name" value="P-loop containing nucleoside triphosphate hydrolases"/>
    <property type="match status" value="1"/>
</dbReference>
<dbReference type="InterPro" id="IPR011990">
    <property type="entry name" value="TPR-like_helical_dom_sf"/>
</dbReference>
<dbReference type="Pfam" id="PF00486">
    <property type="entry name" value="Trans_reg_C"/>
    <property type="match status" value="1"/>
</dbReference>
<dbReference type="EMBL" id="FNZM01000021">
    <property type="protein sequence ID" value="SEK12144.1"/>
    <property type="molecule type" value="Genomic_DNA"/>
</dbReference>
<dbReference type="Gene3D" id="3.40.50.300">
    <property type="entry name" value="P-loop containing nucleotide triphosphate hydrolases"/>
    <property type="match status" value="1"/>
</dbReference>
<dbReference type="InterPro" id="IPR036388">
    <property type="entry name" value="WH-like_DNA-bd_sf"/>
</dbReference>
<dbReference type="SUPFAM" id="SSF46894">
    <property type="entry name" value="C-terminal effector domain of the bipartite response regulators"/>
    <property type="match status" value="1"/>
</dbReference>
<evidence type="ECO:0000256" key="2">
    <source>
        <dbReference type="PROSITE-ProRule" id="PRU01091"/>
    </source>
</evidence>
<dbReference type="Proteomes" id="UP000183529">
    <property type="component" value="Unassembled WGS sequence"/>
</dbReference>
<dbReference type="Gene3D" id="1.10.10.10">
    <property type="entry name" value="Winged helix-like DNA-binding domain superfamily/Winged helix DNA-binding domain"/>
    <property type="match status" value="1"/>
</dbReference>
<evidence type="ECO:0000313" key="6">
    <source>
        <dbReference type="Proteomes" id="UP000183529"/>
    </source>
</evidence>
<dbReference type="PANTHER" id="PTHR47691">
    <property type="entry name" value="REGULATOR-RELATED"/>
    <property type="match status" value="1"/>
</dbReference>
<protein>
    <submittedName>
        <fullName evidence="5">Predicted ATPase</fullName>
    </submittedName>
</protein>
<dbReference type="PANTHER" id="PTHR47691:SF3">
    <property type="entry name" value="HTH-TYPE TRANSCRIPTIONAL REGULATOR RV0890C-RELATED"/>
    <property type="match status" value="1"/>
</dbReference>
<dbReference type="SUPFAM" id="SSF48452">
    <property type="entry name" value="TPR-like"/>
    <property type="match status" value="1"/>
</dbReference>
<evidence type="ECO:0000259" key="4">
    <source>
        <dbReference type="PROSITE" id="PS51755"/>
    </source>
</evidence>
<dbReference type="CDD" id="cd00009">
    <property type="entry name" value="AAA"/>
    <property type="match status" value="1"/>
</dbReference>
<keyword evidence="1 2" id="KW-0238">DNA-binding</keyword>
<dbReference type="GO" id="GO:0003677">
    <property type="term" value="F:DNA binding"/>
    <property type="evidence" value="ECO:0007669"/>
    <property type="project" value="UniProtKB-UniRule"/>
</dbReference>
<dbReference type="RefSeq" id="WP_074986869.1">
    <property type="nucleotide sequence ID" value="NZ_JRQP01000030.1"/>
</dbReference>
<dbReference type="CDD" id="cd00383">
    <property type="entry name" value="trans_reg_C"/>
    <property type="match status" value="1"/>
</dbReference>
<evidence type="ECO:0000313" key="5">
    <source>
        <dbReference type="EMBL" id="SEK12144.1"/>
    </source>
</evidence>
<feature type="domain" description="OmpR/PhoB-type" evidence="4">
    <location>
        <begin position="9"/>
        <end position="104"/>
    </location>
</feature>
<dbReference type="InterPro" id="IPR016032">
    <property type="entry name" value="Sig_transdc_resp-reg_C-effctor"/>
</dbReference>
<feature type="DNA-binding region" description="OmpR/PhoB-type" evidence="2">
    <location>
        <begin position="9"/>
        <end position="104"/>
    </location>
</feature>
<comment type="caution">
    <text evidence="5">The sequence shown here is derived from an EMBL/GenBank/DDBJ whole genome shotgun (WGS) entry which is preliminary data.</text>
</comment>
<dbReference type="SMART" id="SM00382">
    <property type="entry name" value="AAA"/>
    <property type="match status" value="1"/>
</dbReference>